<dbReference type="Proteomes" id="UP000179157">
    <property type="component" value="Unassembled WGS sequence"/>
</dbReference>
<name>A0A1F5UX14_FRAXR</name>
<organism evidence="2 3">
    <name type="scientific">Fraserbacteria sp. (strain RBG_16_55_9)</name>
    <dbReference type="NCBI Taxonomy" id="1817864"/>
    <lineage>
        <taxon>Bacteria</taxon>
        <taxon>Candidatus Fraseribacteriota</taxon>
    </lineage>
</organism>
<dbReference type="CDD" id="cd22231">
    <property type="entry name" value="RHH_NikR_HicB-like"/>
    <property type="match status" value="1"/>
</dbReference>
<dbReference type="Gene3D" id="1.10.1220.10">
    <property type="entry name" value="Met repressor-like"/>
    <property type="match status" value="1"/>
</dbReference>
<evidence type="ECO:0000259" key="1">
    <source>
        <dbReference type="Pfam" id="PF01402"/>
    </source>
</evidence>
<dbReference type="InterPro" id="IPR010985">
    <property type="entry name" value="Ribbon_hlx_hlx"/>
</dbReference>
<dbReference type="InterPro" id="IPR013321">
    <property type="entry name" value="Arc_rbn_hlx_hlx"/>
</dbReference>
<protein>
    <recommendedName>
        <fullName evidence="1">Ribbon-helix-helix protein CopG domain-containing protein</fullName>
    </recommendedName>
</protein>
<dbReference type="EMBL" id="MFGX01000061">
    <property type="protein sequence ID" value="OGF55221.1"/>
    <property type="molecule type" value="Genomic_DNA"/>
</dbReference>
<proteinExistence type="predicted"/>
<gene>
    <name evidence="2" type="ORF">A2Z21_03135</name>
</gene>
<dbReference type="GO" id="GO:0006355">
    <property type="term" value="P:regulation of DNA-templated transcription"/>
    <property type="evidence" value="ECO:0007669"/>
    <property type="project" value="InterPro"/>
</dbReference>
<dbReference type="Pfam" id="PF01402">
    <property type="entry name" value="RHH_1"/>
    <property type="match status" value="1"/>
</dbReference>
<reference evidence="2 3" key="1">
    <citation type="journal article" date="2016" name="Nat. Commun.">
        <title>Thousands of microbial genomes shed light on interconnected biogeochemical processes in an aquifer system.</title>
        <authorList>
            <person name="Anantharaman K."/>
            <person name="Brown C.T."/>
            <person name="Hug L.A."/>
            <person name="Sharon I."/>
            <person name="Castelle C.J."/>
            <person name="Probst A.J."/>
            <person name="Thomas B.C."/>
            <person name="Singh A."/>
            <person name="Wilkins M.J."/>
            <person name="Karaoz U."/>
            <person name="Brodie E.L."/>
            <person name="Williams K.H."/>
            <person name="Hubbard S.S."/>
            <person name="Banfield J.F."/>
        </authorList>
    </citation>
    <scope>NUCLEOTIDE SEQUENCE [LARGE SCALE GENOMIC DNA]</scope>
    <source>
        <strain evidence="3">RBG_16_55_9</strain>
    </source>
</reference>
<evidence type="ECO:0000313" key="2">
    <source>
        <dbReference type="EMBL" id="OGF55221.1"/>
    </source>
</evidence>
<sequence length="86" mass="10403">MPMQTVQVRLTEEQLRLIDEKVNEGIYPSRSEAIRDYVRKAEALELFGRFFEATRKPAFTEEELDRAREELWREKYAPRLKKQKSR</sequence>
<comment type="caution">
    <text evidence="2">The sequence shown here is derived from an EMBL/GenBank/DDBJ whole genome shotgun (WGS) entry which is preliminary data.</text>
</comment>
<accession>A0A1F5UX14</accession>
<dbReference type="SUPFAM" id="SSF47598">
    <property type="entry name" value="Ribbon-helix-helix"/>
    <property type="match status" value="1"/>
</dbReference>
<feature type="domain" description="Ribbon-helix-helix protein CopG" evidence="1">
    <location>
        <begin position="5"/>
        <end position="44"/>
    </location>
</feature>
<dbReference type="AlphaFoldDB" id="A0A1F5UX14"/>
<evidence type="ECO:0000313" key="3">
    <source>
        <dbReference type="Proteomes" id="UP000179157"/>
    </source>
</evidence>
<dbReference type="InterPro" id="IPR002145">
    <property type="entry name" value="CopG"/>
</dbReference>